<feature type="signal peptide" evidence="2">
    <location>
        <begin position="1"/>
        <end position="17"/>
    </location>
</feature>
<dbReference type="EMBL" id="CM003103">
    <property type="protein sequence ID" value="KUI70355.1"/>
    <property type="molecule type" value="Genomic_DNA"/>
</dbReference>
<dbReference type="OrthoDB" id="539213at2759"/>
<dbReference type="AlphaFoldDB" id="A0A194W2U1"/>
<name>A0A194W2U1_CYTMA</name>
<dbReference type="InterPro" id="IPR025676">
    <property type="entry name" value="Clr5_dom"/>
</dbReference>
<feature type="domain" description="Clr5" evidence="3">
    <location>
        <begin position="52"/>
        <end position="102"/>
    </location>
</feature>
<feature type="region of interest" description="Disordered" evidence="1">
    <location>
        <begin position="403"/>
        <end position="436"/>
    </location>
</feature>
<proteinExistence type="predicted"/>
<accession>A0A194W2U1</accession>
<organism evidence="4 5">
    <name type="scientific">Cytospora mali</name>
    <name type="common">Apple Valsa canker fungus</name>
    <name type="synonym">Valsa mali</name>
    <dbReference type="NCBI Taxonomy" id="578113"/>
    <lineage>
        <taxon>Eukaryota</taxon>
        <taxon>Fungi</taxon>
        <taxon>Dikarya</taxon>
        <taxon>Ascomycota</taxon>
        <taxon>Pezizomycotina</taxon>
        <taxon>Sordariomycetes</taxon>
        <taxon>Sordariomycetidae</taxon>
        <taxon>Diaporthales</taxon>
        <taxon>Cytosporaceae</taxon>
        <taxon>Cytospora</taxon>
    </lineage>
</organism>
<gene>
    <name evidence="4" type="ORF">VM1G_06253</name>
</gene>
<evidence type="ECO:0000313" key="5">
    <source>
        <dbReference type="Proteomes" id="UP000078559"/>
    </source>
</evidence>
<dbReference type="Pfam" id="PF14420">
    <property type="entry name" value="Clr5"/>
    <property type="match status" value="1"/>
</dbReference>
<reference evidence="4" key="1">
    <citation type="submission" date="2014-12" db="EMBL/GenBank/DDBJ databases">
        <title>Genome Sequence of Valsa Canker Pathogens Uncovers a Specific Adaption of Colonization on Woody Bark.</title>
        <authorList>
            <person name="Yin Z."/>
            <person name="Liu H."/>
            <person name="Gao X."/>
            <person name="Li Z."/>
            <person name="Song N."/>
            <person name="Ke X."/>
            <person name="Dai Q."/>
            <person name="Wu Y."/>
            <person name="Sun Y."/>
            <person name="Xu J.-R."/>
            <person name="Kang Z.K."/>
            <person name="Wang L."/>
            <person name="Huang L."/>
        </authorList>
    </citation>
    <scope>NUCLEOTIDE SEQUENCE [LARGE SCALE GENOMIC DNA]</scope>
    <source>
        <strain evidence="4">03-8</strain>
    </source>
</reference>
<protein>
    <recommendedName>
        <fullName evidence="3">Clr5 domain-containing protein</fullName>
    </recommendedName>
</protein>
<dbReference type="PANTHER" id="PTHR38788">
    <property type="entry name" value="CLR5 DOMAIN-CONTAINING PROTEIN"/>
    <property type="match status" value="1"/>
</dbReference>
<dbReference type="PANTHER" id="PTHR38788:SF3">
    <property type="entry name" value="CLR5 DOMAIN-CONTAINING PROTEIN"/>
    <property type="match status" value="1"/>
</dbReference>
<keyword evidence="2" id="KW-0732">Signal</keyword>
<feature type="compositionally biased region" description="Low complexity" evidence="1">
    <location>
        <begin position="405"/>
        <end position="420"/>
    </location>
</feature>
<sequence length="527" mass="58834">MVMVMMMMMMNTSTTHARTVSDATMASTTDPLLQQEPPALQHIPRKETSHQPEQWEAMRPIIRRLYIDDKKTLAEVSQILETSYNFRATPKQYKNRFKQWGYWKNLSTRDASRLIQMKASRDSMGKTSTFVRSGLKVDIDRIQKTIRRSRNRAQKMPAKAKSPKTPEPEPEQTATPNLPSGIECRTPSPGPPPTKDNFPMFDPHAQFGTPDFDYDFADFGADAIQPQLSNALDVFTPSVAGQLEPFENYPYHDPRNETIWDFYSTALRKLALAHTRLQSSAEPDPGLQLFRYRNTLLAILEPVISPEQLRLRELFLHNLSATFSDRTEFPQFAQHVTQAIGVGSPTGGGATDLLAHEIDTALEFTGIHAQSFTRRFLEAKSGQNPTESQSPLSDDNIIATEPENSEALSPSTASSSSGLGMPVTPPSSDHTEDGPQMNDLEAATFAYRLGEIVTAETSLRGITAYHGRVSAKGKVLMRLAWFCLCCILRQSGKLVDAEGCLIQAVRGSTYFSEINGTEWEEVSYLFA</sequence>
<feature type="chain" id="PRO_5008267061" description="Clr5 domain-containing protein" evidence="2">
    <location>
        <begin position="18"/>
        <end position="527"/>
    </location>
</feature>
<evidence type="ECO:0000313" key="4">
    <source>
        <dbReference type="EMBL" id="KUI70355.1"/>
    </source>
</evidence>
<keyword evidence="5" id="KW-1185">Reference proteome</keyword>
<feature type="compositionally biased region" description="Basic residues" evidence="1">
    <location>
        <begin position="144"/>
        <end position="153"/>
    </location>
</feature>
<dbReference type="Proteomes" id="UP000078559">
    <property type="component" value="Chromosome 6"/>
</dbReference>
<evidence type="ECO:0000256" key="1">
    <source>
        <dbReference type="SAM" id="MobiDB-lite"/>
    </source>
</evidence>
<evidence type="ECO:0000256" key="2">
    <source>
        <dbReference type="SAM" id="SignalP"/>
    </source>
</evidence>
<feature type="region of interest" description="Disordered" evidence="1">
    <location>
        <begin position="144"/>
        <end position="197"/>
    </location>
</feature>
<evidence type="ECO:0000259" key="3">
    <source>
        <dbReference type="Pfam" id="PF14420"/>
    </source>
</evidence>